<feature type="domain" description="Glycosyl transferase family 1" evidence="1">
    <location>
        <begin position="152"/>
        <end position="304"/>
    </location>
</feature>
<dbReference type="Pfam" id="PF00534">
    <property type="entry name" value="Glycos_transf_1"/>
    <property type="match status" value="1"/>
</dbReference>
<evidence type="ECO:0000313" key="3">
    <source>
        <dbReference type="Proteomes" id="UP000264541"/>
    </source>
</evidence>
<gene>
    <name evidence="2" type="ORF">D0469_14360</name>
</gene>
<evidence type="ECO:0000313" key="2">
    <source>
        <dbReference type="EMBL" id="RFU67589.1"/>
    </source>
</evidence>
<accession>A0A372LN92</accession>
<dbReference type="OrthoDB" id="9772485at2"/>
<sequence>MHILFFAPYFNQPRGNSTTIKRIVHFLQLRNINASVIPYLEKDNWYLPNADIFHILHATRFVKWSSENNFILNRPYVLTMGGTDINIDLKPDMDGDMFSFINDASFITVFTEDAREKVGKLYPRWLEKTKVISQGVWLPWGISEIQDALDPRILLPAGLRPVKDVLNVLPALDHLVEVYPNIDFSILGANLDNDVFNQVQSAASERKWMKYAGVVPYEVMKIWYDKAQIIINTSISEGQSLAVMEAMAMGRPVIARKNAANEALIRHEQTGWLYDTMGEFIEAVHSIVRNDALREKVVRQAREWISQHNSPEKEAESYRNLYELVFFHINNTE</sequence>
<comment type="caution">
    <text evidence="2">The sequence shown here is derived from an EMBL/GenBank/DDBJ whole genome shotgun (WGS) entry which is preliminary data.</text>
</comment>
<dbReference type="AlphaFoldDB" id="A0A372LN92"/>
<organism evidence="2 3">
    <name type="scientific">Peribacillus saganii</name>
    <dbReference type="NCBI Taxonomy" id="2303992"/>
    <lineage>
        <taxon>Bacteria</taxon>
        <taxon>Bacillati</taxon>
        <taxon>Bacillota</taxon>
        <taxon>Bacilli</taxon>
        <taxon>Bacillales</taxon>
        <taxon>Bacillaceae</taxon>
        <taxon>Peribacillus</taxon>
    </lineage>
</organism>
<reference evidence="2 3" key="1">
    <citation type="submission" date="2018-08" db="EMBL/GenBank/DDBJ databases">
        <title>Bacillus chawlae sp. nov., Bacillus glennii sp. nov., and Bacillus saganii sp. nov. Isolated from the Vehicle Assembly Building at Kennedy Space Center where the Viking Spacecraft were Assembled.</title>
        <authorList>
            <person name="Seuylemezian A."/>
            <person name="Vaishampayan P."/>
        </authorList>
    </citation>
    <scope>NUCLEOTIDE SEQUENCE [LARGE SCALE GENOMIC DNA]</scope>
    <source>
        <strain evidence="2 3">V47-23a</strain>
    </source>
</reference>
<keyword evidence="3" id="KW-1185">Reference proteome</keyword>
<dbReference type="SUPFAM" id="SSF53756">
    <property type="entry name" value="UDP-Glycosyltransferase/glycogen phosphorylase"/>
    <property type="match status" value="1"/>
</dbReference>
<proteinExistence type="predicted"/>
<dbReference type="EMBL" id="QVTE01000041">
    <property type="protein sequence ID" value="RFU67589.1"/>
    <property type="molecule type" value="Genomic_DNA"/>
</dbReference>
<dbReference type="CDD" id="cd03801">
    <property type="entry name" value="GT4_PimA-like"/>
    <property type="match status" value="1"/>
</dbReference>
<dbReference type="Proteomes" id="UP000264541">
    <property type="component" value="Unassembled WGS sequence"/>
</dbReference>
<dbReference type="InterPro" id="IPR052622">
    <property type="entry name" value="Glycosyltransferase_G1"/>
</dbReference>
<dbReference type="PANTHER" id="PTHR46660:SF2">
    <property type="entry name" value="GLYCOSYLTRANSFERASE 1 DOMAIN-CONTAINING PROTEIN 1"/>
    <property type="match status" value="1"/>
</dbReference>
<dbReference type="PANTHER" id="PTHR46660">
    <property type="match status" value="1"/>
</dbReference>
<protein>
    <submittedName>
        <fullName evidence="2">Glycosyltransferase</fullName>
    </submittedName>
</protein>
<dbReference type="InterPro" id="IPR001296">
    <property type="entry name" value="Glyco_trans_1"/>
</dbReference>
<dbReference type="GO" id="GO:0016757">
    <property type="term" value="F:glycosyltransferase activity"/>
    <property type="evidence" value="ECO:0007669"/>
    <property type="project" value="InterPro"/>
</dbReference>
<evidence type="ECO:0000259" key="1">
    <source>
        <dbReference type="Pfam" id="PF00534"/>
    </source>
</evidence>
<dbReference type="RefSeq" id="WP_117327435.1">
    <property type="nucleotide sequence ID" value="NZ_QVTE01000041.1"/>
</dbReference>
<name>A0A372LN92_9BACI</name>
<dbReference type="Gene3D" id="3.40.50.2000">
    <property type="entry name" value="Glycogen Phosphorylase B"/>
    <property type="match status" value="2"/>
</dbReference>
<keyword evidence="2" id="KW-0808">Transferase</keyword>